<dbReference type="Gene3D" id="2.130.10.10">
    <property type="entry name" value="YVTN repeat-like/Quinoprotein amine dehydrogenase"/>
    <property type="match status" value="1"/>
</dbReference>
<dbReference type="NCBIfam" id="TIGR02276">
    <property type="entry name" value="beta_rpt_yvtn"/>
    <property type="match status" value="1"/>
</dbReference>
<comment type="caution">
    <text evidence="1">The sequence shown here is derived from an EMBL/GenBank/DDBJ whole genome shotgun (WGS) entry which is preliminary data.</text>
</comment>
<sequence length="103" mass="11097">MADTLVLWNNTLVPGNFLASNGVYPYAVAYDSGRGELFVADQLSNNVSVISDANNTVVATVPVGIGPWAVAYDPGKGEVFVANRVLEHRERDLGCEQHGGRHR</sequence>
<dbReference type="InterPro" id="IPR011964">
    <property type="entry name" value="YVTN_b-propeller_repeat"/>
</dbReference>
<evidence type="ECO:0000313" key="1">
    <source>
        <dbReference type="EMBL" id="EQD49409.1"/>
    </source>
</evidence>
<organism evidence="1">
    <name type="scientific">mine drainage metagenome</name>
    <dbReference type="NCBI Taxonomy" id="410659"/>
    <lineage>
        <taxon>unclassified sequences</taxon>
        <taxon>metagenomes</taxon>
        <taxon>ecological metagenomes</taxon>
    </lineage>
</organism>
<proteinExistence type="predicted"/>
<dbReference type="EMBL" id="AUZX01010030">
    <property type="protein sequence ID" value="EQD49409.1"/>
    <property type="molecule type" value="Genomic_DNA"/>
</dbReference>
<reference evidence="1" key="1">
    <citation type="submission" date="2013-08" db="EMBL/GenBank/DDBJ databases">
        <authorList>
            <person name="Mendez C."/>
            <person name="Richter M."/>
            <person name="Ferrer M."/>
            <person name="Sanchez J."/>
        </authorList>
    </citation>
    <scope>NUCLEOTIDE SEQUENCE</scope>
</reference>
<gene>
    <name evidence="1" type="ORF">B1A_13689</name>
</gene>
<dbReference type="SUPFAM" id="SSF50974">
    <property type="entry name" value="Nitrous oxide reductase, N-terminal domain"/>
    <property type="match status" value="1"/>
</dbReference>
<protein>
    <submittedName>
        <fullName evidence="1">40-residue YVTN family beta-propeller repeat-containing protein</fullName>
    </submittedName>
</protein>
<accession>T1B8R0</accession>
<name>T1B8R0_9ZZZZ</name>
<dbReference type="InterPro" id="IPR011045">
    <property type="entry name" value="N2O_reductase_N"/>
</dbReference>
<dbReference type="AlphaFoldDB" id="T1B8R0"/>
<feature type="non-terminal residue" evidence="1">
    <location>
        <position position="103"/>
    </location>
</feature>
<dbReference type="InterPro" id="IPR015943">
    <property type="entry name" value="WD40/YVTN_repeat-like_dom_sf"/>
</dbReference>
<reference evidence="1" key="2">
    <citation type="journal article" date="2014" name="ISME J.">
        <title>Microbial stratification in low pH oxic and suboxic macroscopic growths along an acid mine drainage.</title>
        <authorList>
            <person name="Mendez-Garcia C."/>
            <person name="Mesa V."/>
            <person name="Sprenger R.R."/>
            <person name="Richter M."/>
            <person name="Diez M.S."/>
            <person name="Solano J."/>
            <person name="Bargiela R."/>
            <person name="Golyshina O.V."/>
            <person name="Manteca A."/>
            <person name="Ramos J.L."/>
            <person name="Gallego J.R."/>
            <person name="Llorente I."/>
            <person name="Martins Dos Santos V.A."/>
            <person name="Jensen O.N."/>
            <person name="Pelaez A.I."/>
            <person name="Sanchez J."/>
            <person name="Ferrer M."/>
        </authorList>
    </citation>
    <scope>NUCLEOTIDE SEQUENCE</scope>
</reference>